<dbReference type="InterPro" id="IPR012338">
    <property type="entry name" value="Beta-lactam/transpept-like"/>
</dbReference>
<dbReference type="EC" id="2.4.-.-" evidence="19"/>
<keyword evidence="12" id="KW-0511">Multifunctional enzyme</keyword>
<feature type="compositionally biased region" description="Gly residues" evidence="16">
    <location>
        <begin position="720"/>
        <end position="729"/>
    </location>
</feature>
<gene>
    <name evidence="19" type="ORF">ACFQ4Y_09190</name>
</gene>
<evidence type="ECO:0000256" key="4">
    <source>
        <dbReference type="ARBA" id="ARBA00022676"/>
    </source>
</evidence>
<dbReference type="InterPro" id="IPR001460">
    <property type="entry name" value="PCN-bd_Tpept"/>
</dbReference>
<keyword evidence="11" id="KW-0472">Membrane</keyword>
<keyword evidence="7" id="KW-0378">Hydrolase</keyword>
<keyword evidence="13" id="KW-0961">Cell wall biogenesis/degradation</keyword>
<keyword evidence="5 19" id="KW-0808">Transferase</keyword>
<accession>A0ABW4CAF9</accession>
<evidence type="ECO:0000256" key="7">
    <source>
        <dbReference type="ARBA" id="ARBA00022801"/>
    </source>
</evidence>
<feature type="compositionally biased region" description="Pro residues" evidence="16">
    <location>
        <begin position="686"/>
        <end position="696"/>
    </location>
</feature>
<keyword evidence="8" id="KW-0133">Cell shape</keyword>
<comment type="catalytic activity">
    <reaction evidence="14">
        <text>Preferential cleavage: (Ac)2-L-Lys-D-Ala-|-D-Ala. Also transpeptidation of peptidyl-alanyl moieties that are N-acyl substituents of D-alanine.</text>
        <dbReference type="EC" id="3.4.16.4"/>
    </reaction>
</comment>
<evidence type="ECO:0000256" key="6">
    <source>
        <dbReference type="ARBA" id="ARBA00022692"/>
    </source>
</evidence>
<feature type="compositionally biased region" description="Gly residues" evidence="16">
    <location>
        <begin position="739"/>
        <end position="748"/>
    </location>
</feature>
<comment type="caution">
    <text evidence="19">The sequence shown here is derived from an EMBL/GenBank/DDBJ whole genome shotgun (WGS) entry which is preliminary data.</text>
</comment>
<keyword evidence="1" id="KW-1003">Cell membrane</keyword>
<evidence type="ECO:0000256" key="5">
    <source>
        <dbReference type="ARBA" id="ARBA00022679"/>
    </source>
</evidence>
<name>A0ABW4CAF9_9BACL</name>
<dbReference type="Pfam" id="PF00912">
    <property type="entry name" value="Transgly"/>
    <property type="match status" value="1"/>
</dbReference>
<keyword evidence="4 19" id="KW-0328">Glycosyltransferase</keyword>
<dbReference type="Gene3D" id="3.40.710.10">
    <property type="entry name" value="DD-peptidase/beta-lactamase superfamily"/>
    <property type="match status" value="1"/>
</dbReference>
<protein>
    <submittedName>
        <fullName evidence="19">Transglycosylase domain-containing protein</fullName>
        <ecNumber evidence="19">2.4.-.-</ecNumber>
    </submittedName>
</protein>
<evidence type="ECO:0000256" key="12">
    <source>
        <dbReference type="ARBA" id="ARBA00023268"/>
    </source>
</evidence>
<dbReference type="RefSeq" id="WP_380164801.1">
    <property type="nucleotide sequence ID" value="NZ_JBHTNU010000007.1"/>
</dbReference>
<keyword evidence="6" id="KW-0812">Transmembrane</keyword>
<feature type="region of interest" description="Disordered" evidence="16">
    <location>
        <begin position="621"/>
        <end position="748"/>
    </location>
</feature>
<evidence type="ECO:0000256" key="13">
    <source>
        <dbReference type="ARBA" id="ARBA00023316"/>
    </source>
</evidence>
<organism evidence="19 20">
    <name type="scientific">Kroppenstedtia sanguinis</name>
    <dbReference type="NCBI Taxonomy" id="1380684"/>
    <lineage>
        <taxon>Bacteria</taxon>
        <taxon>Bacillati</taxon>
        <taxon>Bacillota</taxon>
        <taxon>Bacilli</taxon>
        <taxon>Bacillales</taxon>
        <taxon>Thermoactinomycetaceae</taxon>
        <taxon>Kroppenstedtia</taxon>
    </lineage>
</organism>
<proteinExistence type="predicted"/>
<dbReference type="PANTHER" id="PTHR32282">
    <property type="entry name" value="BINDING PROTEIN TRANSPEPTIDASE, PUTATIVE-RELATED"/>
    <property type="match status" value="1"/>
</dbReference>
<keyword evidence="2" id="KW-0121">Carboxypeptidase</keyword>
<keyword evidence="9" id="KW-0573">Peptidoglycan synthesis</keyword>
<evidence type="ECO:0000259" key="17">
    <source>
        <dbReference type="Pfam" id="PF00905"/>
    </source>
</evidence>
<evidence type="ECO:0000313" key="20">
    <source>
        <dbReference type="Proteomes" id="UP001597282"/>
    </source>
</evidence>
<dbReference type="Pfam" id="PF00905">
    <property type="entry name" value="Transpeptidase"/>
    <property type="match status" value="1"/>
</dbReference>
<keyword evidence="20" id="KW-1185">Reference proteome</keyword>
<evidence type="ECO:0000256" key="9">
    <source>
        <dbReference type="ARBA" id="ARBA00022984"/>
    </source>
</evidence>
<dbReference type="InterPro" id="IPR023346">
    <property type="entry name" value="Lysozyme-like_dom_sf"/>
</dbReference>
<evidence type="ECO:0000256" key="10">
    <source>
        <dbReference type="ARBA" id="ARBA00022989"/>
    </source>
</evidence>
<feature type="domain" description="Penicillin-binding protein transpeptidase" evidence="17">
    <location>
        <begin position="340"/>
        <end position="611"/>
    </location>
</feature>
<feature type="domain" description="Glycosyl transferase family 51" evidence="18">
    <location>
        <begin position="70"/>
        <end position="245"/>
    </location>
</feature>
<dbReference type="Gene3D" id="1.10.3810.10">
    <property type="entry name" value="Biosynthetic peptidoglycan transglycosylase-like"/>
    <property type="match status" value="1"/>
</dbReference>
<evidence type="ECO:0000256" key="11">
    <source>
        <dbReference type="ARBA" id="ARBA00023136"/>
    </source>
</evidence>
<dbReference type="InterPro" id="IPR036950">
    <property type="entry name" value="PBP_transglycosylase"/>
</dbReference>
<comment type="catalytic activity">
    <reaction evidence="15">
        <text>[GlcNAc-(1-&gt;4)-Mur2Ac(oyl-L-Ala-gamma-D-Glu-L-Lys-D-Ala-D-Ala)](n)-di-trans,octa-cis-undecaprenyl diphosphate + beta-D-GlcNAc-(1-&gt;4)-Mur2Ac(oyl-L-Ala-gamma-D-Glu-L-Lys-D-Ala-D-Ala)-di-trans,octa-cis-undecaprenyl diphosphate = [GlcNAc-(1-&gt;4)-Mur2Ac(oyl-L-Ala-gamma-D-Glu-L-Lys-D-Ala-D-Ala)](n+1)-di-trans,octa-cis-undecaprenyl diphosphate + di-trans,octa-cis-undecaprenyl diphosphate + H(+)</text>
        <dbReference type="Rhea" id="RHEA:23708"/>
        <dbReference type="Rhea" id="RHEA-COMP:9602"/>
        <dbReference type="Rhea" id="RHEA-COMP:9603"/>
        <dbReference type="ChEBI" id="CHEBI:15378"/>
        <dbReference type="ChEBI" id="CHEBI:58405"/>
        <dbReference type="ChEBI" id="CHEBI:60033"/>
        <dbReference type="ChEBI" id="CHEBI:78435"/>
        <dbReference type="EC" id="2.4.99.28"/>
    </reaction>
</comment>
<feature type="compositionally biased region" description="Low complexity" evidence="16">
    <location>
        <begin position="663"/>
        <end position="685"/>
    </location>
</feature>
<keyword evidence="10" id="KW-1133">Transmembrane helix</keyword>
<evidence type="ECO:0000256" key="15">
    <source>
        <dbReference type="ARBA" id="ARBA00049902"/>
    </source>
</evidence>
<evidence type="ECO:0000256" key="3">
    <source>
        <dbReference type="ARBA" id="ARBA00022670"/>
    </source>
</evidence>
<evidence type="ECO:0000256" key="16">
    <source>
        <dbReference type="SAM" id="MobiDB-lite"/>
    </source>
</evidence>
<dbReference type="PANTHER" id="PTHR32282:SF32">
    <property type="entry name" value="PENICILLIN-BINDING PROTEIN 2A"/>
    <property type="match status" value="1"/>
</dbReference>
<dbReference type="EMBL" id="JBHTNU010000007">
    <property type="protein sequence ID" value="MFD1427098.1"/>
    <property type="molecule type" value="Genomic_DNA"/>
</dbReference>
<evidence type="ECO:0000256" key="2">
    <source>
        <dbReference type="ARBA" id="ARBA00022645"/>
    </source>
</evidence>
<dbReference type="GO" id="GO:0016757">
    <property type="term" value="F:glycosyltransferase activity"/>
    <property type="evidence" value="ECO:0007669"/>
    <property type="project" value="UniProtKB-KW"/>
</dbReference>
<feature type="compositionally biased region" description="Basic and acidic residues" evidence="16">
    <location>
        <begin position="647"/>
        <end position="662"/>
    </location>
</feature>
<dbReference type="SUPFAM" id="SSF56601">
    <property type="entry name" value="beta-lactamase/transpeptidase-like"/>
    <property type="match status" value="1"/>
</dbReference>
<reference evidence="20" key="1">
    <citation type="journal article" date="2019" name="Int. J. Syst. Evol. Microbiol.">
        <title>The Global Catalogue of Microorganisms (GCM) 10K type strain sequencing project: providing services to taxonomists for standard genome sequencing and annotation.</title>
        <authorList>
            <consortium name="The Broad Institute Genomics Platform"/>
            <consortium name="The Broad Institute Genome Sequencing Center for Infectious Disease"/>
            <person name="Wu L."/>
            <person name="Ma J."/>
        </authorList>
    </citation>
    <scope>NUCLEOTIDE SEQUENCE [LARGE SCALE GENOMIC DNA]</scope>
    <source>
        <strain evidence="20">S1</strain>
    </source>
</reference>
<evidence type="ECO:0000313" key="19">
    <source>
        <dbReference type="EMBL" id="MFD1427098.1"/>
    </source>
</evidence>
<dbReference type="InterPro" id="IPR001264">
    <property type="entry name" value="Glyco_trans_51"/>
</dbReference>
<evidence type="ECO:0000256" key="14">
    <source>
        <dbReference type="ARBA" id="ARBA00034000"/>
    </source>
</evidence>
<evidence type="ECO:0000259" key="18">
    <source>
        <dbReference type="Pfam" id="PF00912"/>
    </source>
</evidence>
<sequence>MNARKLKSMGRLFWKAMMTKKWWMLVLSTTLLIIMGGCTAVMMTTNLYDLESLKNMQFVTTIYDHQEKKATTLGDEQREYVELDKVKTPDLAKTFVYVEDERFYKHNGADLKGLGRALAVDLLTMSPAEGGSTITMQVARNLILNDKDKTFMRKVSEITLAYNLERKYTKKEILEGYLNYIYLGNSVSGIQMASKIYFGKDLTKEKLEPHEVALLAGLPKAPEGYNPYQNPKAAKQRRNVVLKKMAEFELITEEEKEKYQKKDLGIDQKHLNKYKKPENFQAYREHLLKEAEERYGLNSQELVNGRYKIYTGLNKKAQLSLERALKDDSFYKGSDKLDAGATLIDPKTGAIAAIGGGRHYLPGFPNRALAPIQPGSSIKPLTVYAPAIQDKGYNENSMVSDDPFTYKGWSPRNMDRTFHGTVPLKVVVAKSLNASTARLLTEVVGIDKGYKYGQKLGLNLESADKSPAPLALGGLTKGVNTVQMAQAYSTFAHNGKYNEAHTITKILDVDGNLVQPKKKVKKDVKVFSKDTSQTMTRILKYAVDYGSGQNAQLPDGRDVAGKTGTTQGSKIAWFVGYTPEYLMATTVFNDNGGQVDLTGGEYPARIFHQVMSDAVKGTKVSRFKTSSGGGTSKGNSNNSGDGGWKTFHGDDNQGQQEQKRDGNNSNTNPDPNPNGDNQGQPGDPNGTPPPSQPPGRPGNNQGGDDTPGGDDGPPDDGNNGNPGGDNGGGNPPPSNDQGGNPGGNENGG</sequence>
<keyword evidence="3" id="KW-0645">Protease</keyword>
<evidence type="ECO:0000256" key="8">
    <source>
        <dbReference type="ARBA" id="ARBA00022960"/>
    </source>
</evidence>
<evidence type="ECO:0000256" key="1">
    <source>
        <dbReference type="ARBA" id="ARBA00022475"/>
    </source>
</evidence>
<dbReference type="InterPro" id="IPR050396">
    <property type="entry name" value="Glycosyltr_51/Transpeptidase"/>
</dbReference>
<dbReference type="SUPFAM" id="SSF53955">
    <property type="entry name" value="Lysozyme-like"/>
    <property type="match status" value="1"/>
</dbReference>
<dbReference type="Proteomes" id="UP001597282">
    <property type="component" value="Unassembled WGS sequence"/>
</dbReference>